<organism evidence="13 14">
    <name type="scientific">Cryptosporidium andersoni</name>
    <dbReference type="NCBI Taxonomy" id="117008"/>
    <lineage>
        <taxon>Eukaryota</taxon>
        <taxon>Sar</taxon>
        <taxon>Alveolata</taxon>
        <taxon>Apicomplexa</taxon>
        <taxon>Conoidasida</taxon>
        <taxon>Coccidia</taxon>
        <taxon>Eucoccidiorida</taxon>
        <taxon>Eimeriorina</taxon>
        <taxon>Cryptosporidiidae</taxon>
        <taxon>Cryptosporidium</taxon>
    </lineage>
</organism>
<keyword evidence="5" id="KW-0347">Helicase</keyword>
<dbReference type="GO" id="GO:0003677">
    <property type="term" value="F:DNA binding"/>
    <property type="evidence" value="ECO:0007669"/>
    <property type="project" value="InterPro"/>
</dbReference>
<dbReference type="GO" id="GO:0004386">
    <property type="term" value="F:helicase activity"/>
    <property type="evidence" value="ECO:0007669"/>
    <property type="project" value="UniProtKB-KW"/>
</dbReference>
<dbReference type="GO" id="GO:0005524">
    <property type="term" value="F:ATP binding"/>
    <property type="evidence" value="ECO:0007669"/>
    <property type="project" value="UniProtKB-KW"/>
</dbReference>
<dbReference type="PANTHER" id="PTHR10799">
    <property type="entry name" value="SNF2/RAD54 HELICASE FAMILY"/>
    <property type="match status" value="1"/>
</dbReference>
<evidence type="ECO:0000313" key="14">
    <source>
        <dbReference type="Proteomes" id="UP000186804"/>
    </source>
</evidence>
<dbReference type="SMART" id="SM00490">
    <property type="entry name" value="HELICc"/>
    <property type="match status" value="1"/>
</dbReference>
<dbReference type="Pfam" id="PF00271">
    <property type="entry name" value="Helicase_C"/>
    <property type="match status" value="1"/>
</dbReference>
<dbReference type="GO" id="GO:0005634">
    <property type="term" value="C:nucleus"/>
    <property type="evidence" value="ECO:0007669"/>
    <property type="project" value="UniProtKB-SubCell"/>
</dbReference>
<dbReference type="PROSITE" id="PS51194">
    <property type="entry name" value="HELICASE_CTER"/>
    <property type="match status" value="1"/>
</dbReference>
<keyword evidence="14" id="KW-1185">Reference proteome</keyword>
<evidence type="ECO:0000256" key="2">
    <source>
        <dbReference type="ARBA" id="ARBA00009687"/>
    </source>
</evidence>
<dbReference type="InterPro" id="IPR027417">
    <property type="entry name" value="P-loop_NTPase"/>
</dbReference>
<dbReference type="FunFam" id="3.40.50.300:FF:000082">
    <property type="entry name" value="ISWI chromatin remodeling complex ATPase ISW1"/>
    <property type="match status" value="1"/>
</dbReference>
<evidence type="ECO:0000256" key="4">
    <source>
        <dbReference type="ARBA" id="ARBA00022801"/>
    </source>
</evidence>
<keyword evidence="3" id="KW-0547">Nucleotide-binding</keyword>
<dbReference type="GO" id="GO:0006338">
    <property type="term" value="P:chromatin remodeling"/>
    <property type="evidence" value="ECO:0007669"/>
    <property type="project" value="InterPro"/>
</dbReference>
<sequence>MGIEDTIISGNDNDNVTFGNDEDIYREESTFLQKTPNNNIQSKTSLKSDHFIIDDNLEINNEVIEIATNDTNNFIRDEIETYNQVTKGLKKEIDNDNNEINKYEEKKSCLQLLLDKSESYTSYILSRSLNTSKLQDLSTEDNSNSKEYNKKKLKKSTMKKSHRHIMDIEDDTLLFQETEEDISGYRSYTRLQFQPTCITGGQLKPYQLEGLNWLIYLYESGLNGILADEMGLGKTFQTISLLAYLKEYRNIDGVHLILSPKSTLGNWINEINRFCPCIKALKFHGNSEERNILMHKILTNDGNNENYNVIITSYEMCLREKSWFMKKRFHSVIIDEAHRIKNESSKLSQIVRNLETKFRLLITGTPLQNNLKELWSLLNFLFPEIFSSSDEFETLFDLQSISDNFSDLSQEQKEKKSFEIIERLHKILRPFMLRRIKSEVEIDIPPKKEILLYVPLTNMQRTLYRDILSKNIDALQEKDSGGRVRLINLAMQLRKACNHPYLFDGYEDKNEDPFGEHVIENSGKMIMLDRLTKKLLQNGSRILIFSQMARILDILEDFCYIRQYKYCRIDGNTSTEDRDTQISDFNKPNSDISIFLLSTRAGGLGVNLATADIVIIYDSDWNPQVDLQAMDRAHRIGQKKPVYIYRLLHENTIEEKILERANLKLQLESAIIQQGKLKGNNYSKTNQNNGNILSKNELVTMIQYGANEILKTKDINITDDDIDTIISNSEERTKSLQVKVQKYVKRSLIDFSVNSNVSSLYEFEGIDYNEIQKQQDKQAWNDIAISTINEEREGRRRSRIENQNQRLIDQILLKHVKNIPKLPHMYEWQFYNRRRILELHEIEVRYNAAIVSGVINITGDKVENSDGGLSTTSSSIRDGSFENISQDQFDSKQIRNLSQEEKEEKAFLLEQGFKNWTRKDLHTLIKLLELYGREDIENIYLGFNGTKNREEIKRYINVFFERGPSELSDWEKWQKKFQIIQEIQNKKKEIEDIIRWKQCKYKDSWKELTLDVTLIKKDKIQFNIDEDRYLLNMIPIVGYGNWDYLKNCIRQDPIWKFDWFLKSRSPSDLGKRVDFLIKILKKEYIDINEETKKNNFENLNTKNIKKRTYSKRNPKNQDIIEEEIKLTIETKI</sequence>
<reference evidence="13 14" key="1">
    <citation type="submission" date="2016-10" db="EMBL/GenBank/DDBJ databases">
        <title>Reductive evolution of mitochondrial metabolism and differential evolution of invasion-related proteins in Cryptosporidium.</title>
        <authorList>
            <person name="Liu S."/>
            <person name="Roellig D.M."/>
            <person name="Guo Y."/>
            <person name="Li N."/>
            <person name="Frace M.A."/>
            <person name="Tang K."/>
            <person name="Zhang L."/>
            <person name="Feng Y."/>
            <person name="Xiao L."/>
        </authorList>
    </citation>
    <scope>NUCLEOTIDE SEQUENCE [LARGE SCALE GENOMIC DNA]</scope>
    <source>
        <strain evidence="13">30847</strain>
    </source>
</reference>
<keyword evidence="6" id="KW-0067">ATP-binding</keyword>
<dbReference type="InterPro" id="IPR009057">
    <property type="entry name" value="Homeodomain-like_sf"/>
</dbReference>
<evidence type="ECO:0000256" key="7">
    <source>
        <dbReference type="ARBA" id="ARBA00023054"/>
    </source>
</evidence>
<evidence type="ECO:0000256" key="1">
    <source>
        <dbReference type="ARBA" id="ARBA00004123"/>
    </source>
</evidence>
<dbReference type="Gene3D" id="3.40.50.10810">
    <property type="entry name" value="Tandem AAA-ATPase domain"/>
    <property type="match status" value="1"/>
</dbReference>
<feature type="region of interest" description="Disordered" evidence="10">
    <location>
        <begin position="135"/>
        <end position="156"/>
    </location>
</feature>
<keyword evidence="8" id="KW-0539">Nucleus</keyword>
<dbReference type="InterPro" id="IPR001650">
    <property type="entry name" value="Helicase_C-like"/>
</dbReference>
<evidence type="ECO:0000256" key="5">
    <source>
        <dbReference type="ARBA" id="ARBA00022806"/>
    </source>
</evidence>
<dbReference type="EMBL" id="LRBS01000030">
    <property type="protein sequence ID" value="OII77763.1"/>
    <property type="molecule type" value="Genomic_DNA"/>
</dbReference>
<comment type="caution">
    <text evidence="13">The sequence shown here is derived from an EMBL/GenBank/DDBJ whole genome shotgun (WGS) entry which is preliminary data.</text>
</comment>
<accession>A0A1J4MWB1</accession>
<evidence type="ECO:0000259" key="11">
    <source>
        <dbReference type="PROSITE" id="PS51192"/>
    </source>
</evidence>
<evidence type="ECO:0000256" key="3">
    <source>
        <dbReference type="ARBA" id="ARBA00022741"/>
    </source>
</evidence>
<feature type="domain" description="Helicase ATP-binding" evidence="11">
    <location>
        <begin position="215"/>
        <end position="384"/>
    </location>
</feature>
<dbReference type="VEuPathDB" id="CryptoDB:cand_014020"/>
<feature type="domain" description="Helicase C-terminal" evidence="12">
    <location>
        <begin position="527"/>
        <end position="678"/>
    </location>
</feature>
<dbReference type="SMART" id="SM00487">
    <property type="entry name" value="DEXDc"/>
    <property type="match status" value="1"/>
</dbReference>
<keyword evidence="4" id="KW-0378">Hydrolase</keyword>
<evidence type="ECO:0000256" key="8">
    <source>
        <dbReference type="ARBA" id="ARBA00023242"/>
    </source>
</evidence>
<evidence type="ECO:0000313" key="13">
    <source>
        <dbReference type="EMBL" id="OII77763.1"/>
    </source>
</evidence>
<evidence type="ECO:0000256" key="10">
    <source>
        <dbReference type="SAM" id="MobiDB-lite"/>
    </source>
</evidence>
<evidence type="ECO:0000256" key="9">
    <source>
        <dbReference type="SAM" id="Coils"/>
    </source>
</evidence>
<dbReference type="CDD" id="cd18793">
    <property type="entry name" value="SF2_C_SNF"/>
    <property type="match status" value="1"/>
</dbReference>
<dbReference type="PROSITE" id="PS51192">
    <property type="entry name" value="HELICASE_ATP_BIND_1"/>
    <property type="match status" value="1"/>
</dbReference>
<dbReference type="GeneID" id="92365587"/>
<dbReference type="FunFam" id="3.40.50.10810:FF:000015">
    <property type="entry name" value="lymphoid-specific helicase isoform X1"/>
    <property type="match status" value="1"/>
</dbReference>
<keyword evidence="7 9" id="KW-0175">Coiled coil</keyword>
<dbReference type="Gene3D" id="3.40.50.300">
    <property type="entry name" value="P-loop containing nucleotide triphosphate hydrolases"/>
    <property type="match status" value="1"/>
</dbReference>
<dbReference type="InterPro" id="IPR000330">
    <property type="entry name" value="SNF2_N"/>
</dbReference>
<dbReference type="GO" id="GO:0031491">
    <property type="term" value="F:nucleosome binding"/>
    <property type="evidence" value="ECO:0007669"/>
    <property type="project" value="InterPro"/>
</dbReference>
<dbReference type="Pfam" id="PF09111">
    <property type="entry name" value="SLIDE"/>
    <property type="match status" value="1"/>
</dbReference>
<dbReference type="InterPro" id="IPR049730">
    <property type="entry name" value="SNF2/RAD54-like_C"/>
</dbReference>
<dbReference type="AlphaFoldDB" id="A0A1J4MWB1"/>
<comment type="subcellular location">
    <subcellularLocation>
        <location evidence="1">Nucleus</location>
    </subcellularLocation>
</comment>
<comment type="similarity">
    <text evidence="2">Belongs to the SNF2/RAD54 helicase family. ISWI subfamily.</text>
</comment>
<name>A0A1J4MWB1_9CRYT</name>
<dbReference type="Pfam" id="PF00176">
    <property type="entry name" value="SNF2-rel_dom"/>
    <property type="match status" value="1"/>
</dbReference>
<dbReference type="InterPro" id="IPR036306">
    <property type="entry name" value="ISWI_HAND-dom_sf"/>
</dbReference>
<protein>
    <submittedName>
        <fullName evidence="13">SNF2 family N-terminal domain-containing protein</fullName>
    </submittedName>
</protein>
<dbReference type="Gene3D" id="1.10.10.60">
    <property type="entry name" value="Homeodomain-like"/>
    <property type="match status" value="2"/>
</dbReference>
<evidence type="ECO:0000259" key="12">
    <source>
        <dbReference type="PROSITE" id="PS51194"/>
    </source>
</evidence>
<dbReference type="InterPro" id="IPR038718">
    <property type="entry name" value="SNF2-like_sf"/>
</dbReference>
<dbReference type="InterPro" id="IPR015195">
    <property type="entry name" value="SLIDE"/>
</dbReference>
<dbReference type="SUPFAM" id="SSF46689">
    <property type="entry name" value="Homeodomain-like"/>
    <property type="match status" value="2"/>
</dbReference>
<evidence type="ECO:0000256" key="6">
    <source>
        <dbReference type="ARBA" id="ARBA00022840"/>
    </source>
</evidence>
<dbReference type="SUPFAM" id="SSF52540">
    <property type="entry name" value="P-loop containing nucleoside triphosphate hydrolases"/>
    <property type="match status" value="2"/>
</dbReference>
<dbReference type="PROSITE" id="PS00690">
    <property type="entry name" value="DEAH_ATP_HELICASE"/>
    <property type="match status" value="1"/>
</dbReference>
<dbReference type="OrthoDB" id="5857104at2759"/>
<dbReference type="GO" id="GO:0016787">
    <property type="term" value="F:hydrolase activity"/>
    <property type="evidence" value="ECO:0007669"/>
    <property type="project" value="UniProtKB-KW"/>
</dbReference>
<dbReference type="Proteomes" id="UP000186804">
    <property type="component" value="Unassembled WGS sequence"/>
</dbReference>
<dbReference type="InterPro" id="IPR014001">
    <property type="entry name" value="Helicase_ATP-bd"/>
</dbReference>
<gene>
    <name evidence="13" type="ORF">cand_014020</name>
</gene>
<feature type="coiled-coil region" evidence="9">
    <location>
        <begin position="79"/>
        <end position="113"/>
    </location>
</feature>
<dbReference type="RefSeq" id="XP_067069609.1">
    <property type="nucleotide sequence ID" value="XM_067211637.1"/>
</dbReference>
<dbReference type="InterPro" id="IPR002464">
    <property type="entry name" value="DNA/RNA_helicase_DEAH_CS"/>
</dbReference>
<dbReference type="SUPFAM" id="SSF101224">
    <property type="entry name" value="HAND domain of the nucleosome remodeling ATPase ISWI"/>
    <property type="match status" value="1"/>
</dbReference>
<proteinExistence type="inferred from homology"/>